<organism evidence="1 2">
    <name type="scientific">Frigoriglobus tundricola</name>
    <dbReference type="NCBI Taxonomy" id="2774151"/>
    <lineage>
        <taxon>Bacteria</taxon>
        <taxon>Pseudomonadati</taxon>
        <taxon>Planctomycetota</taxon>
        <taxon>Planctomycetia</taxon>
        <taxon>Gemmatales</taxon>
        <taxon>Gemmataceae</taxon>
        <taxon>Frigoriglobus</taxon>
    </lineage>
</organism>
<evidence type="ECO:0000313" key="2">
    <source>
        <dbReference type="Proteomes" id="UP000503447"/>
    </source>
</evidence>
<dbReference type="EMBL" id="CP053452">
    <property type="protein sequence ID" value="QJW95542.1"/>
    <property type="molecule type" value="Genomic_DNA"/>
</dbReference>
<gene>
    <name evidence="1" type="ORF">FTUN_3091</name>
</gene>
<keyword evidence="2" id="KW-1185">Reference proteome</keyword>
<dbReference type="KEGG" id="ftj:FTUN_3091"/>
<evidence type="ECO:0000313" key="1">
    <source>
        <dbReference type="EMBL" id="QJW95542.1"/>
    </source>
</evidence>
<reference evidence="2" key="1">
    <citation type="submission" date="2020-05" db="EMBL/GenBank/DDBJ databases">
        <title>Frigoriglobus tundricola gen. nov., sp. nov., a psychrotolerant cellulolytic planctomycete of the family Gemmataceae with two divergent copies of 16S rRNA gene.</title>
        <authorList>
            <person name="Kulichevskaya I.S."/>
            <person name="Ivanova A.A."/>
            <person name="Naumoff D.G."/>
            <person name="Beletsky A.V."/>
            <person name="Rijpstra W.I.C."/>
            <person name="Sinninghe Damste J.S."/>
            <person name="Mardanov A.V."/>
            <person name="Ravin N.V."/>
            <person name="Dedysh S.N."/>
        </authorList>
    </citation>
    <scope>NUCLEOTIDE SEQUENCE [LARGE SCALE GENOMIC DNA]</scope>
    <source>
        <strain evidence="2">PL17</strain>
    </source>
</reference>
<dbReference type="AlphaFoldDB" id="A0A6M5YRF5"/>
<sequence>MRREQLVELVSGSGVRPEGLKSAGSQLMPQTVRVEPFWFSA</sequence>
<protein>
    <submittedName>
        <fullName evidence="1">Uncharacterized protein</fullName>
    </submittedName>
</protein>
<accession>A0A6M5YRF5</accession>
<dbReference type="Proteomes" id="UP000503447">
    <property type="component" value="Chromosome"/>
</dbReference>
<proteinExistence type="predicted"/>
<name>A0A6M5YRF5_9BACT</name>